<dbReference type="PROSITE" id="PS50871">
    <property type="entry name" value="C1Q"/>
    <property type="match status" value="1"/>
</dbReference>
<dbReference type="SUPFAM" id="SSF57997">
    <property type="entry name" value="Tropomyosin"/>
    <property type="match status" value="1"/>
</dbReference>
<dbReference type="Gene3D" id="1.20.5.170">
    <property type="match status" value="1"/>
</dbReference>
<keyword evidence="8" id="KW-1185">Reference proteome</keyword>
<evidence type="ECO:0000256" key="5">
    <source>
        <dbReference type="SAM" id="MobiDB-lite"/>
    </source>
</evidence>
<dbReference type="KEGG" id="char:116224608"/>
<dbReference type="GO" id="GO:0005576">
    <property type="term" value="C:extracellular region"/>
    <property type="evidence" value="ECO:0007669"/>
    <property type="project" value="UniProtKB-SubCell"/>
</dbReference>
<evidence type="ECO:0000256" key="6">
    <source>
        <dbReference type="SAM" id="SignalP"/>
    </source>
</evidence>
<evidence type="ECO:0000313" key="8">
    <source>
        <dbReference type="Proteomes" id="UP000515152"/>
    </source>
</evidence>
<keyword evidence="4" id="KW-0175">Coiled coil</keyword>
<dbReference type="RefSeq" id="XP_031440786.1">
    <property type="nucleotide sequence ID" value="XM_031584926.2"/>
</dbReference>
<dbReference type="SUPFAM" id="SSF49842">
    <property type="entry name" value="TNF-like"/>
    <property type="match status" value="1"/>
</dbReference>
<dbReference type="Proteomes" id="UP000515152">
    <property type="component" value="Chromosome 18"/>
</dbReference>
<evidence type="ECO:0000313" key="9">
    <source>
        <dbReference type="RefSeq" id="XP_031440786.1"/>
    </source>
</evidence>
<feature type="signal peptide" evidence="6">
    <location>
        <begin position="1"/>
        <end position="22"/>
    </location>
</feature>
<dbReference type="PANTHER" id="PTHR22923">
    <property type="entry name" value="CEREBELLIN-RELATED"/>
    <property type="match status" value="1"/>
</dbReference>
<dbReference type="OrthoDB" id="6154955at2759"/>
<dbReference type="AlphaFoldDB" id="A0A6P8GSH7"/>
<name>A0A6P8GSH7_CLUHA</name>
<dbReference type="GeneID" id="116224608"/>
<accession>A0A6P8GSH7</accession>
<feature type="region of interest" description="Disordered" evidence="5">
    <location>
        <begin position="26"/>
        <end position="46"/>
    </location>
</feature>
<keyword evidence="3 6" id="KW-0732">Signal</keyword>
<evidence type="ECO:0000256" key="3">
    <source>
        <dbReference type="ARBA" id="ARBA00022729"/>
    </source>
</evidence>
<feature type="coiled-coil region" evidence="4">
    <location>
        <begin position="80"/>
        <end position="114"/>
    </location>
</feature>
<evidence type="ECO:0000256" key="1">
    <source>
        <dbReference type="ARBA" id="ARBA00004613"/>
    </source>
</evidence>
<evidence type="ECO:0000256" key="2">
    <source>
        <dbReference type="ARBA" id="ARBA00022525"/>
    </source>
</evidence>
<evidence type="ECO:0000259" key="7">
    <source>
        <dbReference type="PROSITE" id="PS50871"/>
    </source>
</evidence>
<dbReference type="InterPro" id="IPR050822">
    <property type="entry name" value="Cerebellin_Synaptic_Org"/>
</dbReference>
<feature type="chain" id="PRO_5027821659" evidence="6">
    <location>
        <begin position="23"/>
        <end position="321"/>
    </location>
</feature>
<dbReference type="InterPro" id="IPR001073">
    <property type="entry name" value="C1q_dom"/>
</dbReference>
<organism evidence="8 9">
    <name type="scientific">Clupea harengus</name>
    <name type="common">Atlantic herring</name>
    <dbReference type="NCBI Taxonomy" id="7950"/>
    <lineage>
        <taxon>Eukaryota</taxon>
        <taxon>Metazoa</taxon>
        <taxon>Chordata</taxon>
        <taxon>Craniata</taxon>
        <taxon>Vertebrata</taxon>
        <taxon>Euteleostomi</taxon>
        <taxon>Actinopterygii</taxon>
        <taxon>Neopterygii</taxon>
        <taxon>Teleostei</taxon>
        <taxon>Clupei</taxon>
        <taxon>Clupeiformes</taxon>
        <taxon>Clupeoidei</taxon>
        <taxon>Clupeidae</taxon>
        <taxon>Clupea</taxon>
    </lineage>
</organism>
<protein>
    <submittedName>
        <fullName evidence="9">Cerebellin-2-like</fullName>
    </submittedName>
</protein>
<dbReference type="PANTHER" id="PTHR22923:SF102">
    <property type="entry name" value="CEREBELLIN 13-RELATED"/>
    <property type="match status" value="1"/>
</dbReference>
<feature type="coiled-coil region" evidence="4">
    <location>
        <begin position="157"/>
        <end position="184"/>
    </location>
</feature>
<dbReference type="InterPro" id="IPR008983">
    <property type="entry name" value="Tumour_necrosis_fac-like_dom"/>
</dbReference>
<sequence>MKGTLILLSLLVSWVCGPAATAVLDPDVPSEDGHGTENSNEIQNYSNQSAPEVCQLSTCELLLRALGTMQGRMRAMETRLEASETKAVTMETRLEASETKAVAMETRLEASETKAVAMETRLEASDTKAVAMETRLEASETKAVAMETRLEASDTKAVAMETRLEASETKAVALESEIEQLKRANAGKVAFSASVGGHGNTGPYNVQTTLKYKNVLTNLGNAYNPSTGIFVAPVRGIYYFYFCYHAGQQNRASLSLHQNGQLIATTSHHSTDRGRTENGSNGVALKLEVDDHVYVILDKDTWVWDGSYHDTVFTGFLVTQL</sequence>
<evidence type="ECO:0000256" key="4">
    <source>
        <dbReference type="SAM" id="Coils"/>
    </source>
</evidence>
<dbReference type="PRINTS" id="PR00007">
    <property type="entry name" value="COMPLEMNTC1Q"/>
</dbReference>
<keyword evidence="2" id="KW-0964">Secreted</keyword>
<feature type="compositionally biased region" description="Polar residues" evidence="5">
    <location>
        <begin position="36"/>
        <end position="46"/>
    </location>
</feature>
<proteinExistence type="predicted"/>
<comment type="subcellular location">
    <subcellularLocation>
        <location evidence="1">Secreted</location>
    </subcellularLocation>
</comment>
<dbReference type="Pfam" id="PF00386">
    <property type="entry name" value="C1q"/>
    <property type="match status" value="1"/>
</dbReference>
<dbReference type="Gene3D" id="2.60.120.40">
    <property type="match status" value="1"/>
</dbReference>
<dbReference type="SMART" id="SM00110">
    <property type="entry name" value="C1Q"/>
    <property type="match status" value="1"/>
</dbReference>
<reference evidence="9" key="1">
    <citation type="submission" date="2025-08" db="UniProtKB">
        <authorList>
            <consortium name="RefSeq"/>
        </authorList>
    </citation>
    <scope>IDENTIFICATION</scope>
</reference>
<gene>
    <name evidence="9" type="primary">LOC116224608</name>
</gene>
<feature type="domain" description="C1q" evidence="7">
    <location>
        <begin position="184"/>
        <end position="321"/>
    </location>
</feature>